<keyword evidence="1" id="KW-0472">Membrane</keyword>
<organism evidence="2 3">
    <name type="scientific">Kocuria atrinae</name>
    <dbReference type="NCBI Taxonomy" id="592377"/>
    <lineage>
        <taxon>Bacteria</taxon>
        <taxon>Bacillati</taxon>
        <taxon>Actinomycetota</taxon>
        <taxon>Actinomycetes</taxon>
        <taxon>Micrococcales</taxon>
        <taxon>Micrococcaceae</taxon>
        <taxon>Kocuria</taxon>
    </lineage>
</organism>
<dbReference type="EMBL" id="BAAAQA010000033">
    <property type="protein sequence ID" value="GAA2123189.1"/>
    <property type="molecule type" value="Genomic_DNA"/>
</dbReference>
<keyword evidence="1" id="KW-1133">Transmembrane helix</keyword>
<proteinExistence type="predicted"/>
<sequence>MVAMSIGAVAGLASFFFEAGAPQASGSAWVAVVACLQIGVAVLIMIPCLVMRASARRAMGDYGDDTMTPPLYMP</sequence>
<accession>A0ABN2Y8S1</accession>
<reference evidence="2 3" key="1">
    <citation type="journal article" date="2019" name="Int. J. Syst. Evol. Microbiol.">
        <title>The Global Catalogue of Microorganisms (GCM) 10K type strain sequencing project: providing services to taxonomists for standard genome sequencing and annotation.</title>
        <authorList>
            <consortium name="The Broad Institute Genomics Platform"/>
            <consortium name="The Broad Institute Genome Sequencing Center for Infectious Disease"/>
            <person name="Wu L."/>
            <person name="Ma J."/>
        </authorList>
    </citation>
    <scope>NUCLEOTIDE SEQUENCE [LARGE SCALE GENOMIC DNA]</scope>
    <source>
        <strain evidence="2 3">JCM 15914</strain>
    </source>
</reference>
<evidence type="ECO:0000256" key="1">
    <source>
        <dbReference type="SAM" id="Phobius"/>
    </source>
</evidence>
<evidence type="ECO:0000313" key="2">
    <source>
        <dbReference type="EMBL" id="GAA2123189.1"/>
    </source>
</evidence>
<keyword evidence="1" id="KW-0812">Transmembrane</keyword>
<gene>
    <name evidence="2" type="ORF">GCM10009824_26810</name>
</gene>
<feature type="transmembrane region" description="Helical" evidence="1">
    <location>
        <begin position="30"/>
        <end position="50"/>
    </location>
</feature>
<name>A0ABN2Y8S1_9MICC</name>
<keyword evidence="3" id="KW-1185">Reference proteome</keyword>
<protein>
    <submittedName>
        <fullName evidence="2">Uncharacterized protein</fullName>
    </submittedName>
</protein>
<comment type="caution">
    <text evidence="2">The sequence shown here is derived from an EMBL/GenBank/DDBJ whole genome shotgun (WGS) entry which is preliminary data.</text>
</comment>
<evidence type="ECO:0000313" key="3">
    <source>
        <dbReference type="Proteomes" id="UP001500166"/>
    </source>
</evidence>
<dbReference type="Proteomes" id="UP001500166">
    <property type="component" value="Unassembled WGS sequence"/>
</dbReference>